<organism evidence="6 7">
    <name type="scientific">Staphylococcus lugdunensis</name>
    <dbReference type="NCBI Taxonomy" id="28035"/>
    <lineage>
        <taxon>Bacteria</taxon>
        <taxon>Bacillati</taxon>
        <taxon>Bacillota</taxon>
        <taxon>Bacilli</taxon>
        <taxon>Bacillales</taxon>
        <taxon>Staphylococcaceae</taxon>
        <taxon>Staphylococcus</taxon>
    </lineage>
</organism>
<evidence type="ECO:0000256" key="1">
    <source>
        <dbReference type="ARBA" id="ARBA00005417"/>
    </source>
</evidence>
<protein>
    <submittedName>
        <fullName evidence="6">Bacitracin ABC transporter, ATP-binding protein BcrA</fullName>
    </submittedName>
</protein>
<dbReference type="Pfam" id="PF00005">
    <property type="entry name" value="ABC_tran"/>
    <property type="match status" value="1"/>
</dbReference>
<dbReference type="PROSITE" id="PS00211">
    <property type="entry name" value="ABC_TRANSPORTER_1"/>
    <property type="match status" value="1"/>
</dbReference>
<dbReference type="AlphaFoldDB" id="A0ABD4EGM7"/>
<name>A0ABD4EGM7_STALU</name>
<dbReference type="InterPro" id="IPR003593">
    <property type="entry name" value="AAA+_ATPase"/>
</dbReference>
<dbReference type="SMART" id="SM00382">
    <property type="entry name" value="AAA"/>
    <property type="match status" value="1"/>
</dbReference>
<evidence type="ECO:0000256" key="3">
    <source>
        <dbReference type="ARBA" id="ARBA00022741"/>
    </source>
</evidence>
<keyword evidence="3" id="KW-0547">Nucleotide-binding</keyword>
<dbReference type="Gene3D" id="3.40.50.300">
    <property type="entry name" value="P-loop containing nucleotide triphosphate hydrolases"/>
    <property type="match status" value="1"/>
</dbReference>
<dbReference type="PANTHER" id="PTHR43335:SF8">
    <property type="entry name" value="ABC TRANSPORTER, ATP-BINDING PROTEIN"/>
    <property type="match status" value="1"/>
</dbReference>
<evidence type="ECO:0000256" key="4">
    <source>
        <dbReference type="ARBA" id="ARBA00022840"/>
    </source>
</evidence>
<dbReference type="EMBL" id="LRQI01000036">
    <property type="protein sequence ID" value="KXA38879.1"/>
    <property type="molecule type" value="Genomic_DNA"/>
</dbReference>
<gene>
    <name evidence="6" type="ORF">HMPREF3225_00984</name>
</gene>
<evidence type="ECO:0000313" key="7">
    <source>
        <dbReference type="Proteomes" id="UP000070063"/>
    </source>
</evidence>
<dbReference type="PROSITE" id="PS50893">
    <property type="entry name" value="ABC_TRANSPORTER_2"/>
    <property type="match status" value="1"/>
</dbReference>
<keyword evidence="4 6" id="KW-0067">ATP-binding</keyword>
<evidence type="ECO:0000256" key="2">
    <source>
        <dbReference type="ARBA" id="ARBA00022448"/>
    </source>
</evidence>
<sequence>MSDAVLKVRNLNKNFKDIKALQEINMTLNKGDIYGLIGENGSGKTTLIRIITGLSYQTSGEIKLFEGLNSLEGKRDKLGAIVENPMLYPNMTAKQNIEVERIQRGISRKNIVKELLDLVGLKDTCKKVKHFSLGMKQRLGLAIALLSSPEILILDEPTNGLDPMGIMDLRNLLLKINKERNIAILISSHILGELFQLANCYGFIHDGKLIQEITLEKLKNKRKHYVSLKVDNVNKAIALLQNKINIEKVDVHPDNEIKIYDPNINTGVITKNLVRNDVIVYEITNIAESLENYYKQLINGGDYEKFN</sequence>
<proteinExistence type="inferred from homology"/>
<comment type="similarity">
    <text evidence="1">Belongs to the ABC transporter superfamily.</text>
</comment>
<comment type="caution">
    <text evidence="6">The sequence shown here is derived from an EMBL/GenBank/DDBJ whole genome shotgun (WGS) entry which is preliminary data.</text>
</comment>
<dbReference type="InterPro" id="IPR027417">
    <property type="entry name" value="P-loop_NTPase"/>
</dbReference>
<reference evidence="6 7" key="1">
    <citation type="submission" date="2016-01" db="EMBL/GenBank/DDBJ databases">
        <authorList>
            <person name="Mitreva M."/>
            <person name="Pepin K.H."/>
            <person name="Mihindukulasuriya K.A."/>
            <person name="Fulton R."/>
            <person name="Fronick C."/>
            <person name="O'Laughlin M."/>
            <person name="Miner T."/>
            <person name="Herter B."/>
            <person name="Rosa B.A."/>
            <person name="Cordes M."/>
            <person name="Tomlinson C."/>
            <person name="Wollam A."/>
            <person name="Palsikar V.B."/>
            <person name="Mardis E.R."/>
            <person name="Wilson R.K."/>
        </authorList>
    </citation>
    <scope>NUCLEOTIDE SEQUENCE [LARGE SCALE GENOMIC DNA]</scope>
    <source>
        <strain evidence="6 7">MJR7738</strain>
    </source>
</reference>
<dbReference type="RefSeq" id="WP_060795407.1">
    <property type="nucleotide sequence ID" value="NZ_CP041726.1"/>
</dbReference>
<evidence type="ECO:0000259" key="5">
    <source>
        <dbReference type="PROSITE" id="PS50893"/>
    </source>
</evidence>
<dbReference type="GO" id="GO:0005524">
    <property type="term" value="F:ATP binding"/>
    <property type="evidence" value="ECO:0007669"/>
    <property type="project" value="UniProtKB-KW"/>
</dbReference>
<feature type="domain" description="ABC transporter" evidence="5">
    <location>
        <begin position="6"/>
        <end position="231"/>
    </location>
</feature>
<evidence type="ECO:0000313" key="6">
    <source>
        <dbReference type="EMBL" id="KXA38879.1"/>
    </source>
</evidence>
<accession>A0ABD4EGM7</accession>
<dbReference type="InterPro" id="IPR003439">
    <property type="entry name" value="ABC_transporter-like_ATP-bd"/>
</dbReference>
<dbReference type="InterPro" id="IPR017871">
    <property type="entry name" value="ABC_transporter-like_CS"/>
</dbReference>
<dbReference type="Proteomes" id="UP000070063">
    <property type="component" value="Unassembled WGS sequence"/>
</dbReference>
<dbReference type="PANTHER" id="PTHR43335">
    <property type="entry name" value="ABC TRANSPORTER, ATP-BINDING PROTEIN"/>
    <property type="match status" value="1"/>
</dbReference>
<keyword evidence="2" id="KW-0813">Transport</keyword>
<dbReference type="SUPFAM" id="SSF52540">
    <property type="entry name" value="P-loop containing nucleoside triphosphate hydrolases"/>
    <property type="match status" value="1"/>
</dbReference>